<evidence type="ECO:0000313" key="3">
    <source>
        <dbReference type="Proteomes" id="UP000194873"/>
    </source>
</evidence>
<reference evidence="2 3" key="1">
    <citation type="submission" date="2017-01" db="EMBL/GenBank/DDBJ databases">
        <title>A new Hymenobacter.</title>
        <authorList>
            <person name="Liang Y."/>
            <person name="Feng F."/>
        </authorList>
    </citation>
    <scope>NUCLEOTIDE SEQUENCE [LARGE SCALE GENOMIC DNA]</scope>
    <source>
        <strain evidence="2">MIMBbqt21</strain>
    </source>
</reference>
<proteinExistence type="predicted"/>
<dbReference type="Proteomes" id="UP000194873">
    <property type="component" value="Unassembled WGS sequence"/>
</dbReference>
<sequence length="377" mass="40852">MRHSYSFLLSAFLTASTLTAHAQTPISITRDDMPNTGDTLRVSQTVQLSGSSLNVRGANQTWNYTSLRPLTQRVMRYQSVASTPLTLLATFGLPIGSNRATIATRYDLSGLSELGLPVGDVYGFFNESSSDYRQVGFGVPVPTGTATIDLPVTYQNQQLQDVVYRFPVTYEKRDSSNSKFAIDLPGVAYLRDEQKRVNRADAWGTLITPFGTFATLRVVSTLYARDSVSVSGAPGVVIPRPVSREYKWLGKNQGIPLLQVTTQLVAGEEVVTSVVYRDIYRRPGGVLATNNTLAEKNLAAYPNPLPATADLRLLLPEAGPATLTATDLSGRLLFSRTLVSTTKEAVIPAAAFEGFSGVALLRVQTAAGVAVRRVVRE</sequence>
<feature type="signal peptide" evidence="1">
    <location>
        <begin position="1"/>
        <end position="22"/>
    </location>
</feature>
<evidence type="ECO:0000256" key="1">
    <source>
        <dbReference type="SAM" id="SignalP"/>
    </source>
</evidence>
<evidence type="ECO:0000313" key="2">
    <source>
        <dbReference type="EMBL" id="OUJ75601.1"/>
    </source>
</evidence>
<gene>
    <name evidence="2" type="ORF">BXP70_06240</name>
</gene>
<dbReference type="AlphaFoldDB" id="A0A243WIC9"/>
<comment type="caution">
    <text evidence="2">The sequence shown here is derived from an EMBL/GenBank/DDBJ whole genome shotgun (WGS) entry which is preliminary data.</text>
</comment>
<dbReference type="EMBL" id="MTSE01000002">
    <property type="protein sequence ID" value="OUJ75601.1"/>
    <property type="molecule type" value="Genomic_DNA"/>
</dbReference>
<name>A0A243WIC9_9BACT</name>
<feature type="chain" id="PRO_5012534896" description="Secretion system C-terminal sorting domain-containing protein" evidence="1">
    <location>
        <begin position="23"/>
        <end position="377"/>
    </location>
</feature>
<dbReference type="RefSeq" id="WP_086593146.1">
    <property type="nucleotide sequence ID" value="NZ_MTSE01000002.1"/>
</dbReference>
<accession>A0A243WIC9</accession>
<keyword evidence="1" id="KW-0732">Signal</keyword>
<evidence type="ECO:0008006" key="4">
    <source>
        <dbReference type="Google" id="ProtNLM"/>
    </source>
</evidence>
<keyword evidence="3" id="KW-1185">Reference proteome</keyword>
<protein>
    <recommendedName>
        <fullName evidence="4">Secretion system C-terminal sorting domain-containing protein</fullName>
    </recommendedName>
</protein>
<dbReference type="OrthoDB" id="866189at2"/>
<organism evidence="2 3">
    <name type="scientific">Hymenobacter crusticola</name>
    <dbReference type="NCBI Taxonomy" id="1770526"/>
    <lineage>
        <taxon>Bacteria</taxon>
        <taxon>Pseudomonadati</taxon>
        <taxon>Bacteroidota</taxon>
        <taxon>Cytophagia</taxon>
        <taxon>Cytophagales</taxon>
        <taxon>Hymenobacteraceae</taxon>
        <taxon>Hymenobacter</taxon>
    </lineage>
</organism>